<protein>
    <submittedName>
        <fullName evidence="3">Competence protein ComB</fullName>
    </submittedName>
</protein>
<organism evidence="3 4">
    <name type="scientific">Haemophilus parainfluenzae</name>
    <dbReference type="NCBI Taxonomy" id="729"/>
    <lineage>
        <taxon>Bacteria</taxon>
        <taxon>Pseudomonadati</taxon>
        <taxon>Pseudomonadota</taxon>
        <taxon>Gammaproteobacteria</taxon>
        <taxon>Pasteurellales</taxon>
        <taxon>Pasteurellaceae</taxon>
        <taxon>Haemophilus</taxon>
    </lineage>
</organism>
<feature type="coiled-coil region" evidence="1">
    <location>
        <begin position="43"/>
        <end position="84"/>
    </location>
</feature>
<sequence>MFSLNLLPWRLEQHQKAFRRFMWQGFIWLACSVLIVVGLNQFNEQQAQTLNQTKEKLTQITHQVHQKRIQVQQLQSSLKEMNELTEMDTEYVYRLLNLLSELPLKQGELDEFTLNAKQIVLSGMTESQQEFEEIHQFLKRHFTEVNLTKFQPVQQQLFFQFDIHLSESVQ</sequence>
<feature type="transmembrane region" description="Helical" evidence="2">
    <location>
        <begin position="21"/>
        <end position="42"/>
    </location>
</feature>
<dbReference type="PIRSF" id="PIRSF020785">
    <property type="entry name" value="Competence_ComB"/>
    <property type="match status" value="1"/>
</dbReference>
<evidence type="ECO:0000256" key="2">
    <source>
        <dbReference type="SAM" id="Phobius"/>
    </source>
</evidence>
<gene>
    <name evidence="3" type="ORF">DPV87_08025</name>
</gene>
<keyword evidence="2" id="KW-0812">Transmembrane</keyword>
<dbReference type="AlphaFoldDB" id="A0A369Z0S6"/>
<proteinExistence type="predicted"/>
<comment type="caution">
    <text evidence="3">The sequence shown here is derived from an EMBL/GenBank/DDBJ whole genome shotgun (WGS) entry which is preliminary data.</text>
</comment>
<keyword evidence="1" id="KW-0175">Coiled coil</keyword>
<dbReference type="EMBL" id="QEPW01000014">
    <property type="protein sequence ID" value="RDE89880.1"/>
    <property type="molecule type" value="Genomic_DNA"/>
</dbReference>
<name>A0A369Z0S6_HAEPA</name>
<dbReference type="InterPro" id="IPR016778">
    <property type="entry name" value="Competence_ComB"/>
</dbReference>
<reference evidence="3 4" key="1">
    <citation type="submission" date="2018-05" db="EMBL/GenBank/DDBJ databases">
        <title>Draft Genome Sequences for a Diverse set of 7 Haemophilus Species.</title>
        <authorList>
            <person name="Nichols M."/>
            <person name="Topaz N."/>
            <person name="Wang X."/>
            <person name="Wang X."/>
            <person name="Boxrud D."/>
        </authorList>
    </citation>
    <scope>NUCLEOTIDE SEQUENCE [LARGE SCALE GENOMIC DNA]</scope>
    <source>
        <strain evidence="3 4">C2008001710</strain>
    </source>
</reference>
<evidence type="ECO:0000313" key="4">
    <source>
        <dbReference type="Proteomes" id="UP000253910"/>
    </source>
</evidence>
<accession>A0A369Z0S6</accession>
<keyword evidence="2" id="KW-1133">Transmembrane helix</keyword>
<evidence type="ECO:0000256" key="1">
    <source>
        <dbReference type="SAM" id="Coils"/>
    </source>
</evidence>
<dbReference type="Proteomes" id="UP000253910">
    <property type="component" value="Unassembled WGS sequence"/>
</dbReference>
<evidence type="ECO:0000313" key="3">
    <source>
        <dbReference type="EMBL" id="RDE89880.1"/>
    </source>
</evidence>
<keyword evidence="2" id="KW-0472">Membrane</keyword>
<dbReference type="RefSeq" id="WP_065243632.1">
    <property type="nucleotide sequence ID" value="NZ_QEPW01000014.1"/>
</dbReference>